<dbReference type="Proteomes" id="UP001069145">
    <property type="component" value="Unassembled WGS sequence"/>
</dbReference>
<keyword evidence="1" id="KW-0812">Transmembrane</keyword>
<dbReference type="Proteomes" id="UP000594771">
    <property type="component" value="Chromosome"/>
</dbReference>
<evidence type="ECO:0000313" key="5">
    <source>
        <dbReference type="Proteomes" id="UP001069145"/>
    </source>
</evidence>
<keyword evidence="1" id="KW-1133">Transmembrane helix</keyword>
<proteinExistence type="predicted"/>
<evidence type="ECO:0000256" key="1">
    <source>
        <dbReference type="SAM" id="Phobius"/>
    </source>
</evidence>
<gene>
    <name evidence="3" type="ORF">I6G68_00840</name>
    <name evidence="2" type="ORF">ODY43_05695</name>
</gene>
<reference evidence="3 4" key="1">
    <citation type="submission" date="2020-12" db="EMBL/GenBank/DDBJ databases">
        <title>FDA dAtabase for Regulatory Grade micrObial Sequences (FDA-ARGOS): Supporting development and validation of Infectious Disease Dx tests.</title>
        <authorList>
            <person name="Sproer C."/>
            <person name="Gronow S."/>
            <person name="Severitt S."/>
            <person name="Schroder I."/>
            <person name="Tallon L."/>
            <person name="Sadzewicz L."/>
            <person name="Zhao X."/>
            <person name="Boylan J."/>
            <person name="Ott S."/>
            <person name="Bowen H."/>
            <person name="Vavikolanu K."/>
            <person name="Mehta A."/>
            <person name="Aluvathingal J."/>
            <person name="Nadendla S."/>
            <person name="Lowell S."/>
            <person name="Myers T."/>
            <person name="Yan Y."/>
            <person name="Sichtig H."/>
        </authorList>
    </citation>
    <scope>NUCLEOTIDE SEQUENCE [LARGE SCALE GENOMIC DNA]</scope>
    <source>
        <strain evidence="3 4">FDAARGOS_911</strain>
    </source>
</reference>
<organism evidence="3 4">
    <name type="scientific">Aerococcus urinae</name>
    <dbReference type="NCBI Taxonomy" id="1376"/>
    <lineage>
        <taxon>Bacteria</taxon>
        <taxon>Bacillati</taxon>
        <taxon>Bacillota</taxon>
        <taxon>Bacilli</taxon>
        <taxon>Lactobacillales</taxon>
        <taxon>Aerococcaceae</taxon>
        <taxon>Aerococcus</taxon>
    </lineage>
</organism>
<accession>A0A0X8FD16</accession>
<keyword evidence="5" id="KW-1185">Reference proteome</keyword>
<sequence>MNRYTVAFIFGLIAFAIALYRLFKTRVPGKEKLDYYLKISFWVFIGLAIIAASFGQYLGLG</sequence>
<reference evidence="2" key="2">
    <citation type="submission" date="2022-09" db="EMBL/GenBank/DDBJ databases">
        <title>Aerococcus urinae taxonomy study.</title>
        <authorList>
            <person name="Christensen J."/>
            <person name="Senneby E."/>
        </authorList>
    </citation>
    <scope>NUCLEOTIDE SEQUENCE</scope>
    <source>
        <strain evidence="2">NLD-066-U95</strain>
    </source>
</reference>
<name>A0A0X8FD16_9LACT</name>
<dbReference type="EMBL" id="CP065662">
    <property type="protein sequence ID" value="QPS01658.1"/>
    <property type="molecule type" value="Genomic_DNA"/>
</dbReference>
<evidence type="ECO:0000313" key="4">
    <source>
        <dbReference type="Proteomes" id="UP000594771"/>
    </source>
</evidence>
<keyword evidence="1" id="KW-0472">Membrane</keyword>
<dbReference type="EMBL" id="JAOTML010000005">
    <property type="protein sequence ID" value="MCY3053482.1"/>
    <property type="molecule type" value="Genomic_DNA"/>
</dbReference>
<dbReference type="AlphaFoldDB" id="A0A0X8FD16"/>
<dbReference type="GeneID" id="35767683"/>
<feature type="transmembrane region" description="Helical" evidence="1">
    <location>
        <begin position="35"/>
        <end position="58"/>
    </location>
</feature>
<evidence type="ECO:0000313" key="3">
    <source>
        <dbReference type="EMBL" id="QPS01658.1"/>
    </source>
</evidence>
<feature type="transmembrane region" description="Helical" evidence="1">
    <location>
        <begin position="6"/>
        <end position="23"/>
    </location>
</feature>
<evidence type="ECO:0000313" key="2">
    <source>
        <dbReference type="EMBL" id="MCY3053482.1"/>
    </source>
</evidence>
<dbReference type="RefSeq" id="WP_060777520.1">
    <property type="nucleotide sequence ID" value="NZ_CAJHLF010000012.1"/>
</dbReference>
<dbReference type="KEGG" id="aun:AWM73_00185"/>
<protein>
    <submittedName>
        <fullName evidence="3">Uncharacterized protein</fullName>
    </submittedName>
</protein>